<protein>
    <submittedName>
        <fullName evidence="1">Uncharacterized protein</fullName>
    </submittedName>
</protein>
<name>A0AA38U328_9AGAR</name>
<sequence>MPGQFLSSLLFTPSAQSRPLGQRLTRSGRECVGLSKAATAEALDAYNAVVLSNFDLSSLLQPVHFINVEEDDNEDEPLLRQYLLCPRSSPTRSYTLTTLAELAANRFKPAPPTLLPPPHPIHHLISPLPHRLKSKRLRERAKRAEDRYQRQVQLGIAIKAYQLAHVVHTQSRALPVHFDIAQSIAESPTWTGSLDTGIGRCYSLDELLALPGFQLVPNNGSTTLLFKDCNGRPLFLLGQRSSKQDRSRLLNSFETAMAECNLSTSSTEHRRGRYSSKSFGILFGGGQVHPGNLCQSKADDRAWNNFRSTPEVQKLARRVDYLFKCYFPRLHTLYTNVLSDLLKADPNLDANFEGCCFAASTLNFQHAITVPHRDSKNLICGECAVVARFFRAGVQ</sequence>
<dbReference type="Proteomes" id="UP001163846">
    <property type="component" value="Unassembled WGS sequence"/>
</dbReference>
<gene>
    <name evidence="1" type="ORF">F5878DRAFT_667511</name>
</gene>
<proteinExistence type="predicted"/>
<accession>A0AA38U328</accession>
<comment type="caution">
    <text evidence="1">The sequence shown here is derived from an EMBL/GenBank/DDBJ whole genome shotgun (WGS) entry which is preliminary data.</text>
</comment>
<dbReference type="EMBL" id="MU807437">
    <property type="protein sequence ID" value="KAJ3831477.1"/>
    <property type="molecule type" value="Genomic_DNA"/>
</dbReference>
<organism evidence="1 2">
    <name type="scientific">Lentinula raphanica</name>
    <dbReference type="NCBI Taxonomy" id="153919"/>
    <lineage>
        <taxon>Eukaryota</taxon>
        <taxon>Fungi</taxon>
        <taxon>Dikarya</taxon>
        <taxon>Basidiomycota</taxon>
        <taxon>Agaricomycotina</taxon>
        <taxon>Agaricomycetes</taxon>
        <taxon>Agaricomycetidae</taxon>
        <taxon>Agaricales</taxon>
        <taxon>Marasmiineae</taxon>
        <taxon>Omphalotaceae</taxon>
        <taxon>Lentinula</taxon>
    </lineage>
</organism>
<evidence type="ECO:0000313" key="1">
    <source>
        <dbReference type="EMBL" id="KAJ3831477.1"/>
    </source>
</evidence>
<reference evidence="1" key="1">
    <citation type="submission" date="2022-08" db="EMBL/GenBank/DDBJ databases">
        <authorList>
            <consortium name="DOE Joint Genome Institute"/>
            <person name="Min B."/>
            <person name="Riley R."/>
            <person name="Sierra-Patev S."/>
            <person name="Naranjo-Ortiz M."/>
            <person name="Looney B."/>
            <person name="Konkel Z."/>
            <person name="Slot J.C."/>
            <person name="Sakamoto Y."/>
            <person name="Steenwyk J.L."/>
            <person name="Rokas A."/>
            <person name="Carro J."/>
            <person name="Camarero S."/>
            <person name="Ferreira P."/>
            <person name="Molpeceres G."/>
            <person name="Ruiz-Duenas F.J."/>
            <person name="Serrano A."/>
            <person name="Henrissat B."/>
            <person name="Drula E."/>
            <person name="Hughes K.W."/>
            <person name="Mata J.L."/>
            <person name="Ishikawa N.K."/>
            <person name="Vargas-Isla R."/>
            <person name="Ushijima S."/>
            <person name="Smith C.A."/>
            <person name="Ahrendt S."/>
            <person name="Andreopoulos W."/>
            <person name="He G."/>
            <person name="Labutti K."/>
            <person name="Lipzen A."/>
            <person name="Ng V."/>
            <person name="Sandor L."/>
            <person name="Barry K."/>
            <person name="Martinez A.T."/>
            <person name="Xiao Y."/>
            <person name="Gibbons J.G."/>
            <person name="Terashima K."/>
            <person name="Hibbett D.S."/>
            <person name="Grigoriev I.V."/>
        </authorList>
    </citation>
    <scope>NUCLEOTIDE SEQUENCE</scope>
    <source>
        <strain evidence="1">TFB9207</strain>
    </source>
</reference>
<dbReference type="AlphaFoldDB" id="A0AA38U328"/>
<keyword evidence="2" id="KW-1185">Reference proteome</keyword>
<evidence type="ECO:0000313" key="2">
    <source>
        <dbReference type="Proteomes" id="UP001163846"/>
    </source>
</evidence>